<dbReference type="AlphaFoldDB" id="A0A8S4RZ77"/>
<comment type="caution">
    <text evidence="1">The sequence shown here is derived from an EMBL/GenBank/DDBJ whole genome shotgun (WGS) entry which is preliminary data.</text>
</comment>
<evidence type="ECO:0000313" key="1">
    <source>
        <dbReference type="EMBL" id="CAH2244316.1"/>
    </source>
</evidence>
<dbReference type="OrthoDB" id="10014409at2759"/>
<protein>
    <submittedName>
        <fullName evidence="1">Jg18525 protein</fullName>
    </submittedName>
</protein>
<sequence length="146" mass="16566">MTPARRGAGDRTTEEKRNKRQSFIQACYDWYTGEARVCVSTGVTSRTERNRLIPARPVLKLRLQYLHYNNVLRAVLKKPRRCSASEIFADARLDDFYAIIRKCACCVNDEQAREQHQHPPHYTGMQAGQLSLEVQGDGGDGVARAL</sequence>
<proteinExistence type="predicted"/>
<gene>
    <name evidence="1" type="primary">jg18525</name>
    <name evidence="1" type="ORF">PAEG_LOCUS20284</name>
</gene>
<name>A0A8S4RZ77_9NEOP</name>
<organism evidence="1 2">
    <name type="scientific">Pararge aegeria aegeria</name>
    <dbReference type="NCBI Taxonomy" id="348720"/>
    <lineage>
        <taxon>Eukaryota</taxon>
        <taxon>Metazoa</taxon>
        <taxon>Ecdysozoa</taxon>
        <taxon>Arthropoda</taxon>
        <taxon>Hexapoda</taxon>
        <taxon>Insecta</taxon>
        <taxon>Pterygota</taxon>
        <taxon>Neoptera</taxon>
        <taxon>Endopterygota</taxon>
        <taxon>Lepidoptera</taxon>
        <taxon>Glossata</taxon>
        <taxon>Ditrysia</taxon>
        <taxon>Papilionoidea</taxon>
        <taxon>Nymphalidae</taxon>
        <taxon>Satyrinae</taxon>
        <taxon>Satyrini</taxon>
        <taxon>Parargina</taxon>
        <taxon>Pararge</taxon>
    </lineage>
</organism>
<reference evidence="1" key="1">
    <citation type="submission" date="2022-03" db="EMBL/GenBank/DDBJ databases">
        <authorList>
            <person name="Lindestad O."/>
        </authorList>
    </citation>
    <scope>NUCLEOTIDE SEQUENCE</scope>
</reference>
<dbReference type="Proteomes" id="UP000838756">
    <property type="component" value="Unassembled WGS sequence"/>
</dbReference>
<keyword evidence="2" id="KW-1185">Reference proteome</keyword>
<evidence type="ECO:0000313" key="2">
    <source>
        <dbReference type="Proteomes" id="UP000838756"/>
    </source>
</evidence>
<dbReference type="EMBL" id="CAKXAJ010025820">
    <property type="protein sequence ID" value="CAH2244316.1"/>
    <property type="molecule type" value="Genomic_DNA"/>
</dbReference>
<accession>A0A8S4RZ77</accession>